<reference evidence="4 5" key="1">
    <citation type="submission" date="2016-10" db="EMBL/GenBank/DDBJ databases">
        <authorList>
            <person name="de Groot N.N."/>
        </authorList>
    </citation>
    <scope>NUCLEOTIDE SEQUENCE [LARGE SCALE GENOMIC DNA]</scope>
    <source>
        <strain evidence="4 5">DSM 44908</strain>
    </source>
</reference>
<sequence>MTPEVRRRLGAFAVVAVLALSLTAVLHARLPETLGVGRYQVTVELSAGAGLSSSSNVTYRGAPVGRVVSVRPTPFGAEAVLSLVSDTPVPATTRAEVHSMSAVGEQYVDLVPDTDRGPFLADGDAIERERTSVPAPVAPTVDALDAALRSIDPVTLSSLLDETAAALGTSGDPTGELLDSAAALAGAARENVNASSSLITDIAPVLSAAAASSPAIREWAASLASLTGEVADRDAAVRSLLDAAPGLSAASDELFRSLEPTLPILLADLTGVGQVAVTYNAPLEQILVLYPPLIAATQGTGKANADAGDPGQNTFFAAQLNDPPPCTEGFLPADQRRPPTALDTPETPTDLWCRAPATGPTSIRGARNLPCMEFPGRRAATVALCRAGQGDLDTAGAPPAGVSEMLVPPER</sequence>
<feature type="domain" description="Mce/MlaD" evidence="2">
    <location>
        <begin position="39"/>
        <end position="112"/>
    </location>
</feature>
<dbReference type="InterPro" id="IPR024516">
    <property type="entry name" value="Mce_C"/>
</dbReference>
<dbReference type="AlphaFoldDB" id="A0A1I0UBZ6"/>
<gene>
    <name evidence="4" type="ORF">SAMN05444374_11824</name>
</gene>
<dbReference type="InterPro" id="IPR003399">
    <property type="entry name" value="Mce/MlaD"/>
</dbReference>
<organism evidence="4 5">
    <name type="scientific">Rhodococcoides kroppenstedtii</name>
    <dbReference type="NCBI Taxonomy" id="293050"/>
    <lineage>
        <taxon>Bacteria</taxon>
        <taxon>Bacillati</taxon>
        <taxon>Actinomycetota</taxon>
        <taxon>Actinomycetes</taxon>
        <taxon>Mycobacteriales</taxon>
        <taxon>Nocardiaceae</taxon>
        <taxon>Rhodococcoides</taxon>
    </lineage>
</organism>
<feature type="domain" description="Mammalian cell entry C-terminal" evidence="3">
    <location>
        <begin position="120"/>
        <end position="287"/>
    </location>
</feature>
<name>A0A1I0UBZ6_9NOCA</name>
<dbReference type="InterPro" id="IPR005693">
    <property type="entry name" value="Mce"/>
</dbReference>
<dbReference type="Proteomes" id="UP000182054">
    <property type="component" value="Unassembled WGS sequence"/>
</dbReference>
<dbReference type="Pfam" id="PF11887">
    <property type="entry name" value="Mce4_CUP1"/>
    <property type="match status" value="1"/>
</dbReference>
<evidence type="ECO:0000313" key="5">
    <source>
        <dbReference type="Proteomes" id="UP000182054"/>
    </source>
</evidence>
<evidence type="ECO:0000259" key="3">
    <source>
        <dbReference type="Pfam" id="PF11887"/>
    </source>
</evidence>
<feature type="region of interest" description="Disordered" evidence="1">
    <location>
        <begin position="332"/>
        <end position="351"/>
    </location>
</feature>
<protein>
    <submittedName>
        <fullName evidence="4">Phospholipid/cholesterol/gamma-HCH transport system substrate-binding protein</fullName>
    </submittedName>
</protein>
<evidence type="ECO:0000256" key="1">
    <source>
        <dbReference type="SAM" id="MobiDB-lite"/>
    </source>
</evidence>
<dbReference type="InterPro" id="IPR052336">
    <property type="entry name" value="MlaD_Phospholipid_Transporter"/>
</dbReference>
<evidence type="ECO:0000259" key="2">
    <source>
        <dbReference type="Pfam" id="PF02470"/>
    </source>
</evidence>
<dbReference type="EMBL" id="FOJN01000018">
    <property type="protein sequence ID" value="SFA61555.1"/>
    <property type="molecule type" value="Genomic_DNA"/>
</dbReference>
<proteinExistence type="predicted"/>
<feature type="region of interest" description="Disordered" evidence="1">
    <location>
        <begin position="391"/>
        <end position="411"/>
    </location>
</feature>
<dbReference type="OrthoDB" id="4741753at2"/>
<evidence type="ECO:0000313" key="4">
    <source>
        <dbReference type="EMBL" id="SFA61555.1"/>
    </source>
</evidence>
<dbReference type="NCBIfam" id="TIGR00996">
    <property type="entry name" value="Mtu_fam_mce"/>
    <property type="match status" value="1"/>
</dbReference>
<dbReference type="GO" id="GO:0005576">
    <property type="term" value="C:extracellular region"/>
    <property type="evidence" value="ECO:0007669"/>
    <property type="project" value="TreeGrafter"/>
</dbReference>
<dbReference type="PANTHER" id="PTHR33371:SF16">
    <property type="entry name" value="MCE-FAMILY PROTEIN MCE3F"/>
    <property type="match status" value="1"/>
</dbReference>
<dbReference type="RefSeq" id="WP_068365656.1">
    <property type="nucleotide sequence ID" value="NZ_FOJN01000018.1"/>
</dbReference>
<dbReference type="PANTHER" id="PTHR33371">
    <property type="entry name" value="INTERMEMBRANE PHOSPHOLIPID TRANSPORT SYSTEM BINDING PROTEIN MLAD-RELATED"/>
    <property type="match status" value="1"/>
</dbReference>
<dbReference type="Pfam" id="PF02470">
    <property type="entry name" value="MlaD"/>
    <property type="match status" value="1"/>
</dbReference>
<dbReference type="GeneID" id="85487466"/>
<accession>A0A1I0UBZ6</accession>